<comment type="caution">
    <text evidence="1">The sequence shown here is derived from an EMBL/GenBank/DDBJ whole genome shotgun (WGS) entry which is preliminary data.</text>
</comment>
<proteinExistence type="predicted"/>
<sequence>MAIISDDYKDPPKDDPRPDEPTADSDQDNRPKNVQQQAEPVDTFEGKKAPQAPSEGDWKRSSPPSPKAEDGKKEASELKDDKQAEPHDSDEEDHEKKPPGKKKRRIWLIMLGIGAVFGALLLTGLLPRLSKDKKRKEQAEKDANALTIVTVEPAAAAPDTTRVELPADTRSNRETFVFARANGFVKTWYTDIGARVKRGQILALLSTPELDQQVAQARASLNLARTSFERLRSIELPGAISQQELDEGRAQYEAQQAVLNGLLAQQGFRRVTAPFGGIVTQRNVEVGSLVSASNAEGTQLFKIEQTDTLRAFVNIPQNFVPGIEPGMTTEILVPEYPNRTFAGRVARDAGALNEETRTLLTQVQVPNTDKLLRPGMFAQVRFQLPRTRPSVVISANALVPSGIEPRVVVVANNKIRYQTIVPGRDFGDQIEVTKGLKGGEMLVVNPIESLRDGQQVEARKPKKEDEKPGSQSKPKAPERPYDPDRPRVETPADKKSDK</sequence>
<evidence type="ECO:0000313" key="1">
    <source>
        <dbReference type="EMBL" id="GGF76404.1"/>
    </source>
</evidence>
<evidence type="ECO:0000313" key="2">
    <source>
        <dbReference type="Proteomes" id="UP000605392"/>
    </source>
</evidence>
<dbReference type="Proteomes" id="UP000605392">
    <property type="component" value="Unassembled WGS sequence"/>
</dbReference>
<dbReference type="EMBL" id="BMFN01000003">
    <property type="protein sequence ID" value="GGF76404.1"/>
    <property type="molecule type" value="Genomic_DNA"/>
</dbReference>
<accession>A0ACB5PVP5</accession>
<name>A0ACB5PVP5_9BACT</name>
<keyword evidence="2" id="KW-1185">Reference proteome</keyword>
<reference evidence="1 2" key="1">
    <citation type="journal article" date="2019" name="Int. J. Syst. Evol. Microbiol.">
        <title>The Global Catalogue of Microorganisms (GCM) 10K type strain sequencing project: providing services to taxonomists for standard genome sequencing and annotation.</title>
        <authorList>
            <consortium name="The Broad Institute Genomics Platform"/>
            <consortium name="The Broad Institute Genome Sequencing Center for Infectious Disease"/>
            <person name="Wu L."/>
            <person name="Ma J."/>
        </authorList>
    </citation>
    <scope>NUCLEOTIDE SEQUENCE [LARGE SCALE GENOMIC DNA]</scope>
    <source>
        <strain evidence="1 2">CGMCC 1.12720</strain>
    </source>
</reference>
<protein>
    <submittedName>
        <fullName evidence="1">Uncharacterized protein</fullName>
    </submittedName>
</protein>
<organism evidence="1 2">
    <name type="scientific">Hymenobacter qilianensis</name>
    <dbReference type="NCBI Taxonomy" id="1385715"/>
    <lineage>
        <taxon>Bacteria</taxon>
        <taxon>Pseudomonadati</taxon>
        <taxon>Bacteroidota</taxon>
        <taxon>Cytophagia</taxon>
        <taxon>Cytophagales</taxon>
        <taxon>Hymenobacteraceae</taxon>
        <taxon>Hymenobacter</taxon>
    </lineage>
</organism>
<gene>
    <name evidence="1" type="ORF">GCM10011375_34270</name>
</gene>